<dbReference type="NCBIfam" id="TIGR04131">
    <property type="entry name" value="Bac_Flav_CTERM"/>
    <property type="match status" value="1"/>
</dbReference>
<protein>
    <recommendedName>
        <fullName evidence="1">PKD domain-containing protein</fullName>
    </recommendedName>
</protein>
<feature type="domain" description="PKD" evidence="1">
    <location>
        <begin position="322"/>
        <end position="387"/>
    </location>
</feature>
<dbReference type="Pfam" id="PF18911">
    <property type="entry name" value="PKD_4"/>
    <property type="match status" value="1"/>
</dbReference>
<evidence type="ECO:0000259" key="1">
    <source>
        <dbReference type="PROSITE" id="PS50093"/>
    </source>
</evidence>
<dbReference type="EMBL" id="AP029612">
    <property type="protein sequence ID" value="BFG71641.1"/>
    <property type="molecule type" value="Genomic_DNA"/>
</dbReference>
<gene>
    <name evidence="2" type="ORF">KACHI17_25220</name>
</gene>
<dbReference type="AlphaFoldDB" id="A0AAT9GM33"/>
<dbReference type="SUPFAM" id="SSF49299">
    <property type="entry name" value="PKD domain"/>
    <property type="match status" value="2"/>
</dbReference>
<reference evidence="2" key="1">
    <citation type="submission" date="2024-02" db="EMBL/GenBank/DDBJ databases">
        <title>Sediminibacterium planktonica sp. nov. and Sediminibacterium longus sp. nov., isolated from surface lake and river water.</title>
        <authorList>
            <person name="Watanabe K."/>
            <person name="Takemine S."/>
            <person name="Ishii Y."/>
            <person name="Ogata Y."/>
            <person name="Shindo C."/>
            <person name="Suda W."/>
        </authorList>
    </citation>
    <scope>NUCLEOTIDE SEQUENCE</scope>
    <source>
        <strain evidence="2">KACHI17</strain>
    </source>
</reference>
<dbReference type="InterPro" id="IPR022409">
    <property type="entry name" value="PKD/Chitinase_dom"/>
</dbReference>
<dbReference type="Gene3D" id="2.60.40.10">
    <property type="entry name" value="Immunoglobulins"/>
    <property type="match status" value="3"/>
</dbReference>
<organism evidence="2">
    <name type="scientific">Sediminibacterium sp. KACHI17</name>
    <dbReference type="NCBI Taxonomy" id="1751071"/>
    <lineage>
        <taxon>Bacteria</taxon>
        <taxon>Pseudomonadati</taxon>
        <taxon>Bacteroidota</taxon>
        <taxon>Chitinophagia</taxon>
        <taxon>Chitinophagales</taxon>
        <taxon>Chitinophagaceae</taxon>
        <taxon>Sediminibacterium</taxon>
    </lineage>
</organism>
<dbReference type="InterPro" id="IPR000601">
    <property type="entry name" value="PKD_dom"/>
</dbReference>
<dbReference type="InterPro" id="IPR026341">
    <property type="entry name" value="T9SS_type_B"/>
</dbReference>
<sequence length="885" mass="95644">MKKTILTIFLIGFLIPAFAGHIAGGEIYYSYLGVGNAGNSRYQITLRLFRDCNASGNNVAQLPGSVQIGIFNNTLPSTRFGNLVPVNRSGNIETLNLGSPDPCITGNVSVCYQLATYTFTAELPVTSAGYIIMYQTCCRTDAITNIVKEQITATTFGEGATYTCTIPGTNSLGSGTNSSPVFALKDTTLVCQNSPFSIDFSATDPDQGDSLSYSLCAAYNRGNTTNANDVNYSNPPFGFVGYTNGFSGSNPLGPTATINPVTGIISGIAPVNGYYVVNVCITEWRNGIAISEHRKDFTLRVSDCSLTGASLKPSYITCNGFTMNFQNESASSNITSYLWDFGENRPNSNSTNPTPTHTYADTGTYVLKLTVTSSGGCKDSATAQVKVYPGFVPNFNVQGTCYLNSFNFTDATTTQYGVVNSWRWDLGDLTTTADTSRRKDTVWKYATPQTVQVKLVATNSKGCIDSITKPIIIRDKPLVNLAFRDTLICSIDTLTLRSTIGNGTVTWTTDRPASLARMLNINTPNPIVYPVDTTRYFITINDNGCINTDTVTVNVLDFIDVELGMDTSICRTDQFTLSPVSDALSYQWTTSTGVTIPGNTKYPMVQPLVNTMYYVTANLGYCQDRDSVFVKVAPYPQVAVRSDTTICFGDRVQLGGAIVGADFNWSPSSSLINANTLFPTAGPSKTTQYILTAIDTLGCNKPVRDTVTIFVTQPLTAYAGRDTFAVAGRPVQLLAEGGINYLWNPITGLDDPTSATPILTLPETIDSIRYIVRAIGAGGCYDEDDVIVRVFKTGPDLFVPSAFTPNGDGKNDVIRPVGVGIATLQYFRIYNRWGQLLFSTSQTGKGWDGVFNGIAQPPGTYVFEAVGTDQLGNRVYKKGTIVLIR</sequence>
<dbReference type="InterPro" id="IPR035986">
    <property type="entry name" value="PKD_dom_sf"/>
</dbReference>
<dbReference type="Pfam" id="PF13585">
    <property type="entry name" value="CHU_C"/>
    <property type="match status" value="1"/>
</dbReference>
<dbReference type="InterPro" id="IPR013783">
    <property type="entry name" value="Ig-like_fold"/>
</dbReference>
<dbReference type="CDD" id="cd00146">
    <property type="entry name" value="PKD"/>
    <property type="match status" value="2"/>
</dbReference>
<name>A0AAT9GM33_9BACT</name>
<evidence type="ECO:0000313" key="2">
    <source>
        <dbReference type="EMBL" id="BFG71641.1"/>
    </source>
</evidence>
<feature type="domain" description="PKD" evidence="1">
    <location>
        <begin position="421"/>
        <end position="473"/>
    </location>
</feature>
<accession>A0AAT9GM33</accession>
<dbReference type="RefSeq" id="WP_353549266.1">
    <property type="nucleotide sequence ID" value="NZ_AP029612.1"/>
</dbReference>
<dbReference type="PROSITE" id="PS50093">
    <property type="entry name" value="PKD"/>
    <property type="match status" value="2"/>
</dbReference>
<proteinExistence type="predicted"/>
<dbReference type="SMART" id="SM00089">
    <property type="entry name" value="PKD"/>
    <property type="match status" value="2"/>
</dbReference>